<organism evidence="2 3">
    <name type="scientific">Limulus polyphemus</name>
    <name type="common">Atlantic horseshoe crab</name>
    <dbReference type="NCBI Taxonomy" id="6850"/>
    <lineage>
        <taxon>Eukaryota</taxon>
        <taxon>Metazoa</taxon>
        <taxon>Ecdysozoa</taxon>
        <taxon>Arthropoda</taxon>
        <taxon>Chelicerata</taxon>
        <taxon>Merostomata</taxon>
        <taxon>Xiphosura</taxon>
        <taxon>Limulidae</taxon>
        <taxon>Limulus</taxon>
    </lineage>
</organism>
<keyword evidence="2" id="KW-1185">Reference proteome</keyword>
<dbReference type="Proteomes" id="UP000694941">
    <property type="component" value="Unplaced"/>
</dbReference>
<sequence>MKILILFIMVTSAVSLSGKHFLWFSCDADDDVKLSFQQCLTVLPPLCFQSMQQCMTKLRPGTNTTEFQQEMCLNTTLQNEILACKNEEIINNLCNETFSATDYKNIEAFEGCVLNIFLSQNTNACNQMSGDQSPLLLR</sequence>
<accession>A0ABM1BEL6</accession>
<evidence type="ECO:0000313" key="3">
    <source>
        <dbReference type="RefSeq" id="XP_013780417.2"/>
    </source>
</evidence>
<feature type="chain" id="PRO_5047040661" evidence="1">
    <location>
        <begin position="16"/>
        <end position="138"/>
    </location>
</feature>
<evidence type="ECO:0000313" key="2">
    <source>
        <dbReference type="Proteomes" id="UP000694941"/>
    </source>
</evidence>
<proteinExistence type="predicted"/>
<feature type="signal peptide" evidence="1">
    <location>
        <begin position="1"/>
        <end position="15"/>
    </location>
</feature>
<dbReference type="RefSeq" id="XP_013780417.2">
    <property type="nucleotide sequence ID" value="XM_013924963.2"/>
</dbReference>
<reference evidence="3" key="1">
    <citation type="submission" date="2025-08" db="UniProtKB">
        <authorList>
            <consortium name="RefSeq"/>
        </authorList>
    </citation>
    <scope>IDENTIFICATION</scope>
    <source>
        <tissue evidence="3">Muscle</tissue>
    </source>
</reference>
<name>A0ABM1BEL6_LIMPO</name>
<evidence type="ECO:0000256" key="1">
    <source>
        <dbReference type="SAM" id="SignalP"/>
    </source>
</evidence>
<protein>
    <submittedName>
        <fullName evidence="3">Uncharacterized protein LOC106464805</fullName>
    </submittedName>
</protein>
<dbReference type="GeneID" id="106464805"/>
<gene>
    <name evidence="3" type="primary">LOC106464805</name>
</gene>
<keyword evidence="1" id="KW-0732">Signal</keyword>